<keyword evidence="3" id="KW-1185">Reference proteome</keyword>
<organism evidence="2 3">
    <name type="scientific">Erwinia psidii</name>
    <dbReference type="NCBI Taxonomy" id="69224"/>
    <lineage>
        <taxon>Bacteria</taxon>
        <taxon>Pseudomonadati</taxon>
        <taxon>Pseudomonadota</taxon>
        <taxon>Gammaproteobacteria</taxon>
        <taxon>Enterobacterales</taxon>
        <taxon>Erwiniaceae</taxon>
        <taxon>Erwinia</taxon>
    </lineage>
</organism>
<proteinExistence type="predicted"/>
<evidence type="ECO:0000256" key="1">
    <source>
        <dbReference type="SAM" id="MobiDB-lite"/>
    </source>
</evidence>
<accession>A0A3N6SQK6</accession>
<dbReference type="OrthoDB" id="6485482at2"/>
<dbReference type="NCBIfam" id="NF007997">
    <property type="entry name" value="PRK10722.1"/>
    <property type="match status" value="1"/>
</dbReference>
<feature type="compositionally biased region" description="Basic and acidic residues" evidence="1">
    <location>
        <begin position="205"/>
        <end position="229"/>
    </location>
</feature>
<name>A0A3N6SQK6_9GAMM</name>
<dbReference type="Proteomes" id="UP000279457">
    <property type="component" value="Unassembled WGS sequence"/>
</dbReference>
<dbReference type="AlphaFoldDB" id="A0A3N6SQK6"/>
<dbReference type="Pfam" id="PF13942">
    <property type="entry name" value="Lipoprotein_20"/>
    <property type="match status" value="1"/>
</dbReference>
<evidence type="ECO:0000313" key="2">
    <source>
        <dbReference type="EMBL" id="RQM40126.1"/>
    </source>
</evidence>
<sequence>MTSHSFFAAAKGINRVGQFMVVTLLPAFLVACHGTAPPVADKLGMLVAPESKVVDYQQVPCDRLWQAVDDKIDENPLYWLRAMDCAVRFSPAQARAEARRWPQDDWHSAFKQGVLLANGNVTPQERRAYLQRLDTFSQYYPAPVRPLMQLWWGEQMGQLQLSEERMRYSHLQQASDAQLDALRQQQLSLGKELTLTRRKLERLTDIERQLSSRRSPDGADNGHSEKSDGADSALPPGTTKDTRQP</sequence>
<comment type="caution">
    <text evidence="2">The sequence shown here is derived from an EMBL/GenBank/DDBJ whole genome shotgun (WGS) entry which is preliminary data.</text>
</comment>
<dbReference type="InterPro" id="IPR025262">
    <property type="entry name" value="QseG"/>
</dbReference>
<feature type="region of interest" description="Disordered" evidence="1">
    <location>
        <begin position="205"/>
        <end position="245"/>
    </location>
</feature>
<dbReference type="RefSeq" id="WP_124231564.1">
    <property type="nucleotide sequence ID" value="NZ_RHHM01000001.1"/>
</dbReference>
<evidence type="ECO:0000313" key="3">
    <source>
        <dbReference type="Proteomes" id="UP000279457"/>
    </source>
</evidence>
<dbReference type="EMBL" id="RHHM01000001">
    <property type="protein sequence ID" value="RQM40126.1"/>
    <property type="molecule type" value="Genomic_DNA"/>
</dbReference>
<gene>
    <name evidence="2" type="primary">qseG</name>
    <name evidence="2" type="ORF">EB241_02200</name>
</gene>
<protein>
    <submittedName>
        <fullName evidence="2">Two-component system QseEF-associated lipoprotein QseG</fullName>
    </submittedName>
</protein>
<reference evidence="2 3" key="1">
    <citation type="submission" date="2018-10" db="EMBL/GenBank/DDBJ databases">
        <title>Draft genome sequence for the type isolate of Erwinia psidii, agent causal of bacterial blight in guava (Psidium guajava) and wilt and die-back of Eucalyptus spp.</title>
        <authorList>
            <person name="Hermenegildo P.S."/>
            <person name="Santos S.A."/>
            <person name="Guimaraes L.M.S."/>
            <person name="Vidigal P.M.P."/>
            <person name="Pereira I.C."/>
            <person name="Badel J.L."/>
            <person name="Alfenas-Zerbini P."/>
            <person name="Ferreira M.A.S.V."/>
            <person name="Alfenas A.C."/>
        </authorList>
    </citation>
    <scope>NUCLEOTIDE SEQUENCE [LARGE SCALE GENOMIC DNA]</scope>
    <source>
        <strain evidence="2 3">IBSBF 435</strain>
    </source>
</reference>
<keyword evidence="2" id="KW-0449">Lipoprotein</keyword>